<proteinExistence type="predicted"/>
<dbReference type="InterPro" id="IPR000944">
    <property type="entry name" value="Tscrpt_reg_Rrf2"/>
</dbReference>
<dbReference type="Pfam" id="PF02082">
    <property type="entry name" value="Rrf2"/>
    <property type="match status" value="1"/>
</dbReference>
<reference evidence="2" key="1">
    <citation type="submission" date="2019-08" db="EMBL/GenBank/DDBJ databases">
        <authorList>
            <person name="Kucharzyk K."/>
            <person name="Murdoch R.W."/>
            <person name="Higgins S."/>
            <person name="Loffler F."/>
        </authorList>
    </citation>
    <scope>NUCLEOTIDE SEQUENCE</scope>
</reference>
<comment type="caution">
    <text evidence="2">The sequence shown here is derived from an EMBL/GenBank/DDBJ whole genome shotgun (WGS) entry which is preliminary data.</text>
</comment>
<dbReference type="SUPFAM" id="SSF46785">
    <property type="entry name" value="Winged helix' DNA-binding domain"/>
    <property type="match status" value="1"/>
</dbReference>
<dbReference type="PANTHER" id="PTHR33221:SF5">
    <property type="entry name" value="HTH-TYPE TRANSCRIPTIONAL REGULATOR ISCR"/>
    <property type="match status" value="1"/>
</dbReference>
<gene>
    <name evidence="2" type="primary">nsrR_15</name>
    <name evidence="2" type="ORF">SDC9_119969</name>
</gene>
<protein>
    <submittedName>
        <fullName evidence="2">HTH-type transcriptional repressor NsrR</fullName>
    </submittedName>
</protein>
<dbReference type="GO" id="GO:0005829">
    <property type="term" value="C:cytosol"/>
    <property type="evidence" value="ECO:0007669"/>
    <property type="project" value="TreeGrafter"/>
</dbReference>
<dbReference type="GO" id="GO:0003700">
    <property type="term" value="F:DNA-binding transcription factor activity"/>
    <property type="evidence" value="ECO:0007669"/>
    <property type="project" value="TreeGrafter"/>
</dbReference>
<evidence type="ECO:0000256" key="1">
    <source>
        <dbReference type="ARBA" id="ARBA00023125"/>
    </source>
</evidence>
<dbReference type="NCBIfam" id="TIGR00738">
    <property type="entry name" value="rrf2_super"/>
    <property type="match status" value="1"/>
</dbReference>
<dbReference type="InterPro" id="IPR036390">
    <property type="entry name" value="WH_DNA-bd_sf"/>
</dbReference>
<dbReference type="PANTHER" id="PTHR33221">
    <property type="entry name" value="WINGED HELIX-TURN-HELIX TRANSCRIPTIONAL REGULATOR, RRF2 FAMILY"/>
    <property type="match status" value="1"/>
</dbReference>
<dbReference type="AlphaFoldDB" id="A0A645C907"/>
<dbReference type="PROSITE" id="PS51197">
    <property type="entry name" value="HTH_RRF2_2"/>
    <property type="match status" value="1"/>
</dbReference>
<dbReference type="EMBL" id="VSSQ01025091">
    <property type="protein sequence ID" value="MPM72993.1"/>
    <property type="molecule type" value="Genomic_DNA"/>
</dbReference>
<sequence>MIAIACCDEPKGLLQKDIAEKQNLSNKYLDSIVSSLKSKGLITTYRGKGSGYRLARPANLITMYDIYTAFEPITVVECLDNPEFCQFECCCAANKYWSEMKQEYIKILKSKCLEEIAHQERPCLEKFGQEN</sequence>
<dbReference type="GO" id="GO:0003677">
    <property type="term" value="F:DNA binding"/>
    <property type="evidence" value="ECO:0007669"/>
    <property type="project" value="UniProtKB-KW"/>
</dbReference>
<name>A0A645C907_9ZZZZ</name>
<dbReference type="Gene3D" id="1.10.10.10">
    <property type="entry name" value="Winged helix-like DNA-binding domain superfamily/Winged helix DNA-binding domain"/>
    <property type="match status" value="1"/>
</dbReference>
<dbReference type="InterPro" id="IPR036388">
    <property type="entry name" value="WH-like_DNA-bd_sf"/>
</dbReference>
<accession>A0A645C907</accession>
<evidence type="ECO:0000313" key="2">
    <source>
        <dbReference type="EMBL" id="MPM72993.1"/>
    </source>
</evidence>
<organism evidence="2">
    <name type="scientific">bioreactor metagenome</name>
    <dbReference type="NCBI Taxonomy" id="1076179"/>
    <lineage>
        <taxon>unclassified sequences</taxon>
        <taxon>metagenomes</taxon>
        <taxon>ecological metagenomes</taxon>
    </lineage>
</organism>
<keyword evidence="1" id="KW-0238">DNA-binding</keyword>